<dbReference type="InterPro" id="IPR013210">
    <property type="entry name" value="LRR_N_plant-typ"/>
</dbReference>
<feature type="domain" description="Leucine-rich repeat-containing N-terminal plant-type" evidence="3">
    <location>
        <begin position="2"/>
        <end position="40"/>
    </location>
</feature>
<dbReference type="Pfam" id="PF08263">
    <property type="entry name" value="LRRNT_2"/>
    <property type="match status" value="1"/>
</dbReference>
<evidence type="ECO:0000256" key="2">
    <source>
        <dbReference type="ARBA" id="ARBA00022737"/>
    </source>
</evidence>
<dbReference type="InterPro" id="IPR032675">
    <property type="entry name" value="LRR_dom_sf"/>
</dbReference>
<proteinExistence type="predicted"/>
<gene>
    <name evidence="4" type="ORF">CICLE_v100183242mg</name>
</gene>
<evidence type="ECO:0000313" key="5">
    <source>
        <dbReference type="Proteomes" id="UP000030687"/>
    </source>
</evidence>
<dbReference type="EMBL" id="KI536312">
    <property type="protein sequence ID" value="ESR59671.1"/>
    <property type="molecule type" value="Genomic_DNA"/>
</dbReference>
<dbReference type="KEGG" id="cic:CICLE_v100183242m"/>
<evidence type="ECO:0000259" key="3">
    <source>
        <dbReference type="Pfam" id="PF08263"/>
    </source>
</evidence>
<feature type="non-terminal residue" evidence="4">
    <location>
        <position position="45"/>
    </location>
</feature>
<protein>
    <recommendedName>
        <fullName evidence="3">Leucine-rich repeat-containing N-terminal plant-type domain-containing protein</fullName>
    </recommendedName>
</protein>
<dbReference type="Proteomes" id="UP000030687">
    <property type="component" value="Unassembled WGS sequence"/>
</dbReference>
<evidence type="ECO:0000256" key="1">
    <source>
        <dbReference type="ARBA" id="ARBA00022614"/>
    </source>
</evidence>
<sequence length="45" mass="5045">MDYEALMSFKSQISQESPSSPLSYWNPSSSPCTWPGVICNNFGNR</sequence>
<keyword evidence="5" id="KW-1185">Reference proteome</keyword>
<evidence type="ECO:0000313" key="4">
    <source>
        <dbReference type="EMBL" id="ESR59671.1"/>
    </source>
</evidence>
<name>V4UBS4_CITCL</name>
<reference evidence="4 5" key="1">
    <citation type="submission" date="2013-10" db="EMBL/GenBank/DDBJ databases">
        <authorList>
            <consortium name="International Citrus Genome Consortium"/>
            <person name="Jenkins J."/>
            <person name="Schmutz J."/>
            <person name="Prochnik S."/>
            <person name="Rokhsar D."/>
            <person name="Gmitter F."/>
            <person name="Ollitrault P."/>
            <person name="Machado M."/>
            <person name="Talon M."/>
            <person name="Wincker P."/>
            <person name="Jaillon O."/>
            <person name="Morgante M."/>
        </authorList>
    </citation>
    <scope>NUCLEOTIDE SEQUENCE</scope>
    <source>
        <strain evidence="5">cv. Clemenules</strain>
    </source>
</reference>
<organism evidence="4 5">
    <name type="scientific">Citrus clementina</name>
    <name type="common">Clementine</name>
    <name type="synonym">Citrus deliciosa x Citrus sinensis</name>
    <dbReference type="NCBI Taxonomy" id="85681"/>
    <lineage>
        <taxon>Eukaryota</taxon>
        <taxon>Viridiplantae</taxon>
        <taxon>Streptophyta</taxon>
        <taxon>Embryophyta</taxon>
        <taxon>Tracheophyta</taxon>
        <taxon>Spermatophyta</taxon>
        <taxon>Magnoliopsida</taxon>
        <taxon>eudicotyledons</taxon>
        <taxon>Gunneridae</taxon>
        <taxon>Pentapetalae</taxon>
        <taxon>rosids</taxon>
        <taxon>malvids</taxon>
        <taxon>Sapindales</taxon>
        <taxon>Rutaceae</taxon>
        <taxon>Aurantioideae</taxon>
        <taxon>Citrus</taxon>
    </lineage>
</organism>
<dbReference type="Gramene" id="ESR59671">
    <property type="protein sequence ID" value="ESR59671"/>
    <property type="gene ID" value="CICLE_v100183242mg"/>
</dbReference>
<accession>V4UBS4</accession>
<dbReference type="InParanoid" id="V4UBS4"/>
<keyword evidence="2" id="KW-0677">Repeat</keyword>
<dbReference type="Gene3D" id="3.80.10.10">
    <property type="entry name" value="Ribonuclease Inhibitor"/>
    <property type="match status" value="1"/>
</dbReference>
<keyword evidence="1" id="KW-0433">Leucine-rich repeat</keyword>
<dbReference type="AlphaFoldDB" id="V4UBS4"/>